<dbReference type="InterPro" id="IPR029063">
    <property type="entry name" value="SAM-dependent_MTases_sf"/>
</dbReference>
<accession>A0A1F5T0A6</accession>
<dbReference type="Gene3D" id="3.40.50.150">
    <property type="entry name" value="Vaccinia Virus protein VP39"/>
    <property type="match status" value="1"/>
</dbReference>
<reference evidence="1 2" key="1">
    <citation type="journal article" date="2016" name="Nat. Commun.">
        <title>Thousands of microbial genomes shed light on interconnected biogeochemical processes in an aquifer system.</title>
        <authorList>
            <person name="Anantharaman K."/>
            <person name="Brown C.T."/>
            <person name="Hug L.A."/>
            <person name="Sharon I."/>
            <person name="Castelle C.J."/>
            <person name="Probst A.J."/>
            <person name="Thomas B.C."/>
            <person name="Singh A."/>
            <person name="Wilkins M.J."/>
            <person name="Karaoz U."/>
            <person name="Brodie E.L."/>
            <person name="Williams K.H."/>
            <person name="Hubbard S.S."/>
            <person name="Banfield J.F."/>
        </authorList>
    </citation>
    <scope>NUCLEOTIDE SEQUENCE [LARGE SCALE GENOMIC DNA]</scope>
</reference>
<dbReference type="STRING" id="1798002.A2478_03685"/>
<dbReference type="Pfam" id="PF13489">
    <property type="entry name" value="Methyltransf_23"/>
    <property type="match status" value="1"/>
</dbReference>
<protein>
    <recommendedName>
        <fullName evidence="3">Methyltransferase type 11 domain-containing protein</fullName>
    </recommendedName>
</protein>
<dbReference type="CDD" id="cd02440">
    <property type="entry name" value="AdoMet_MTases"/>
    <property type="match status" value="1"/>
</dbReference>
<organism evidence="1 2">
    <name type="scientific">Candidatus Falkowbacteria bacterium RIFOXYC2_FULL_36_12</name>
    <dbReference type="NCBI Taxonomy" id="1798002"/>
    <lineage>
        <taxon>Bacteria</taxon>
        <taxon>Candidatus Falkowiibacteriota</taxon>
    </lineage>
</organism>
<evidence type="ECO:0000313" key="2">
    <source>
        <dbReference type="Proteomes" id="UP000179001"/>
    </source>
</evidence>
<gene>
    <name evidence="1" type="ORF">A2478_03685</name>
</gene>
<evidence type="ECO:0000313" key="1">
    <source>
        <dbReference type="EMBL" id="OGF32394.1"/>
    </source>
</evidence>
<proteinExistence type="predicted"/>
<dbReference type="SUPFAM" id="SSF53335">
    <property type="entry name" value="S-adenosyl-L-methionine-dependent methyltransferases"/>
    <property type="match status" value="1"/>
</dbReference>
<comment type="caution">
    <text evidence="1">The sequence shown here is derived from an EMBL/GenBank/DDBJ whole genome shotgun (WGS) entry which is preliminary data.</text>
</comment>
<dbReference type="EMBL" id="MFGJ01000006">
    <property type="protein sequence ID" value="OGF32394.1"/>
    <property type="molecule type" value="Genomic_DNA"/>
</dbReference>
<dbReference type="AlphaFoldDB" id="A0A1F5T0A6"/>
<sequence length="207" mass="23753">MEPHSRKVEELIEKWVTPGSKCLDVGCGTGINTVKLSHKTEQVTGFDIANYTKEHFVKKFEFVLGQDKKLCFDENNFDFVTSWDVVEHVDDDLNFLKEIYRVLKFGGVGLVSTPNRQRLSNRLLKLAGKEIKYPYYLGTEDDGVGEICHLREYTMNELIELARKANFEVLANHGVYLGFHGGIKTGIFNVPRFLQPLTQHLFIVLRK</sequence>
<dbReference type="PANTHER" id="PTHR43861">
    <property type="entry name" value="TRANS-ACONITATE 2-METHYLTRANSFERASE-RELATED"/>
    <property type="match status" value="1"/>
</dbReference>
<evidence type="ECO:0008006" key="3">
    <source>
        <dbReference type="Google" id="ProtNLM"/>
    </source>
</evidence>
<dbReference type="Proteomes" id="UP000179001">
    <property type="component" value="Unassembled WGS sequence"/>
</dbReference>
<name>A0A1F5T0A6_9BACT</name>